<evidence type="ECO:0000256" key="11">
    <source>
        <dbReference type="ARBA" id="ARBA00022857"/>
    </source>
</evidence>
<dbReference type="Gene3D" id="1.10.940.10">
    <property type="entry name" value="NusB-like"/>
    <property type="match status" value="1"/>
</dbReference>
<dbReference type="NCBIfam" id="TIGR01951">
    <property type="entry name" value="nusB"/>
    <property type="match status" value="1"/>
</dbReference>
<dbReference type="GO" id="GO:0008703">
    <property type="term" value="F:5-amino-6-(5-phosphoribosylamino)uracil reductase activity"/>
    <property type="evidence" value="ECO:0007669"/>
    <property type="project" value="UniProtKB-EC"/>
</dbReference>
<evidence type="ECO:0000256" key="5">
    <source>
        <dbReference type="ARBA" id="ARBA00005952"/>
    </source>
</evidence>
<dbReference type="Pfam" id="PF00383">
    <property type="entry name" value="dCMP_cyt_deam_1"/>
    <property type="match status" value="1"/>
</dbReference>
<keyword evidence="20" id="KW-1185">Reference proteome</keyword>
<comment type="similarity">
    <text evidence="4">In the N-terminal section; belongs to the cytidine and deoxycytidylate deaminase family.</text>
</comment>
<evidence type="ECO:0000256" key="17">
    <source>
        <dbReference type="HAMAP-Rule" id="MF_00073"/>
    </source>
</evidence>
<dbReference type="InterPro" id="IPR016193">
    <property type="entry name" value="Cytidine_deaminase-like"/>
</dbReference>
<evidence type="ECO:0000256" key="3">
    <source>
        <dbReference type="ARBA" id="ARBA00004910"/>
    </source>
</evidence>
<dbReference type="InterPro" id="IPR050765">
    <property type="entry name" value="Riboflavin_Biosynth_HTPR"/>
</dbReference>
<keyword evidence="9 17" id="KW-0889">Transcription antitermination</keyword>
<dbReference type="PANTHER" id="PTHR38011">
    <property type="entry name" value="DIHYDROFOLATE REDUCTASE FAMILY PROTEIN (AFU_ORTHOLOGUE AFUA_8G06820)"/>
    <property type="match status" value="1"/>
</dbReference>
<evidence type="ECO:0000313" key="19">
    <source>
        <dbReference type="EMBL" id="QQR35372.1"/>
    </source>
</evidence>
<keyword evidence="19" id="KW-0378">Hydrolase</keyword>
<keyword evidence="10" id="KW-0862">Zinc</keyword>
<keyword evidence="12 17" id="KW-0694">RNA-binding</keyword>
<dbReference type="Pfam" id="PF01872">
    <property type="entry name" value="RibD_C"/>
    <property type="match status" value="1"/>
</dbReference>
<evidence type="ECO:0000259" key="18">
    <source>
        <dbReference type="PROSITE" id="PS51747"/>
    </source>
</evidence>
<dbReference type="EMBL" id="CP068047">
    <property type="protein sequence ID" value="QQR35372.1"/>
    <property type="molecule type" value="Genomic_DNA"/>
</dbReference>
<evidence type="ECO:0000256" key="2">
    <source>
        <dbReference type="ARBA" id="ARBA00004882"/>
    </source>
</evidence>
<evidence type="ECO:0000256" key="10">
    <source>
        <dbReference type="ARBA" id="ARBA00022833"/>
    </source>
</evidence>
<dbReference type="GO" id="GO:0008835">
    <property type="term" value="F:diaminohydroxyphosphoribosylaminopyrimidine deaminase activity"/>
    <property type="evidence" value="ECO:0007669"/>
    <property type="project" value="UniProtKB-EC"/>
</dbReference>
<name>A0ABX7BV01_9HYPH</name>
<dbReference type="InterPro" id="IPR016192">
    <property type="entry name" value="APOBEC/CMP_deaminase_Zn-bd"/>
</dbReference>
<keyword evidence="15 17" id="KW-0804">Transcription</keyword>
<evidence type="ECO:0000256" key="15">
    <source>
        <dbReference type="ARBA" id="ARBA00023163"/>
    </source>
</evidence>
<accession>A0ABX7BV01</accession>
<keyword evidence="16" id="KW-0511">Multifunctional enzyme</keyword>
<dbReference type="SUPFAM" id="SSF48013">
    <property type="entry name" value="NusB-like"/>
    <property type="match status" value="1"/>
</dbReference>
<dbReference type="Proteomes" id="UP000595460">
    <property type="component" value="Chromosome"/>
</dbReference>
<reference evidence="19 20" key="1">
    <citation type="submission" date="2021-01" db="EMBL/GenBank/DDBJ databases">
        <title>Genome seq and assembly of Devosia sp. G19.</title>
        <authorList>
            <person name="Chhetri G."/>
        </authorList>
    </citation>
    <scope>NUCLEOTIDE SEQUENCE [LARGE SCALE GENOMIC DNA]</scope>
    <source>
        <strain evidence="19 20">G19</strain>
    </source>
</reference>
<dbReference type="NCBIfam" id="TIGR00326">
    <property type="entry name" value="eubact_ribD"/>
    <property type="match status" value="1"/>
</dbReference>
<evidence type="ECO:0000313" key="20">
    <source>
        <dbReference type="Proteomes" id="UP000595460"/>
    </source>
</evidence>
<dbReference type="HAMAP" id="MF_00073">
    <property type="entry name" value="NusB"/>
    <property type="match status" value="1"/>
</dbReference>
<gene>
    <name evidence="19" type="primary">ribD</name>
    <name evidence="17" type="synonym">nusB</name>
    <name evidence="19" type="ORF">JI749_13555</name>
</gene>
<dbReference type="PROSITE" id="PS00903">
    <property type="entry name" value="CYT_DCMP_DEAMINASES_1"/>
    <property type="match status" value="1"/>
</dbReference>
<dbReference type="InterPro" id="IPR002125">
    <property type="entry name" value="CMP_dCMP_dom"/>
</dbReference>
<sequence>MTQLSTEDRRWLDAAVRYARPFAGTTADVPGSVALLVDPQTQTLVARSMTARGGRPHAEAEAIAKAGFEAAGCTLYVTIEPCHHWGRTPPCVDAIIRAGIMRVVIGTLDPDLRTAGGSLAELQSAGIEAVLANHRPSQALHAGHALRHRAQRPFVTAVMIVSADGMIGQHGATRAAIAGSEAAAWIDLLRTRSEAVLIGAATAGSDEAELAVGLPDLASRTPLRVVLAGASGVDRQVNLIGGFSGYRTAVIAESNSSVDAPASVEIIRVAGNRGRPDLAAALQVLAQRNVQNLLVESGRRLTTALLEADLIDRFALIKGQRELGEDAVSASLDGPIEDALAAAGLAEVDRQVLGDDNLTLYERQRLAVRGRAPVEVPAIGDYGVASSPGAPWPFGLAAKMKVPMADAPKRNPQADRPANQRGAARLAAVQALYQMDVGRATLEDTLAQFGAYHLGREIEGEQYLPADADFFRQIVTGVAKHQLAIDPAVDRALADGWPVERVDATLRAILRAAAFELLRRKDIPPRVVITEYVDVARAFYEDDATGLVNATLDAMAREAGLDLAEGEGKGA</sequence>
<protein>
    <recommendedName>
        <fullName evidence="17">Transcription antitermination protein NusB</fullName>
    </recommendedName>
    <alternativeName>
        <fullName evidence="17">Antitermination factor NusB</fullName>
    </alternativeName>
</protein>
<evidence type="ECO:0000256" key="1">
    <source>
        <dbReference type="ARBA" id="ARBA00002151"/>
    </source>
</evidence>
<evidence type="ECO:0000256" key="6">
    <source>
        <dbReference type="ARBA" id="ARBA00007417"/>
    </source>
</evidence>
<keyword evidence="13 19" id="KW-0560">Oxidoreductase</keyword>
<organism evidence="19 20">
    <name type="scientific">Devosia oryziradicis</name>
    <dbReference type="NCBI Taxonomy" id="2801335"/>
    <lineage>
        <taxon>Bacteria</taxon>
        <taxon>Pseudomonadati</taxon>
        <taxon>Pseudomonadota</taxon>
        <taxon>Alphaproteobacteria</taxon>
        <taxon>Hyphomicrobiales</taxon>
        <taxon>Devosiaceae</taxon>
        <taxon>Devosia</taxon>
    </lineage>
</organism>
<keyword evidence="7" id="KW-0686">Riboflavin biosynthesis</keyword>
<evidence type="ECO:0000256" key="13">
    <source>
        <dbReference type="ARBA" id="ARBA00023002"/>
    </source>
</evidence>
<comment type="similarity">
    <text evidence="5 17">Belongs to the NusB family.</text>
</comment>
<evidence type="ECO:0000256" key="16">
    <source>
        <dbReference type="ARBA" id="ARBA00023268"/>
    </source>
</evidence>
<evidence type="ECO:0000256" key="8">
    <source>
        <dbReference type="ARBA" id="ARBA00022723"/>
    </source>
</evidence>
<comment type="pathway">
    <text evidence="3">Cofactor biosynthesis; riboflavin biosynthesis; 5-amino-6-(D-ribitylamino)uracil from GTP: step 3/4.</text>
</comment>
<dbReference type="RefSeq" id="WP_201654860.1">
    <property type="nucleotide sequence ID" value="NZ_CP068047.1"/>
</dbReference>
<dbReference type="SUPFAM" id="SSF53927">
    <property type="entry name" value="Cytidine deaminase-like"/>
    <property type="match status" value="1"/>
</dbReference>
<dbReference type="SUPFAM" id="SSF53597">
    <property type="entry name" value="Dihydrofolate reductase-like"/>
    <property type="match status" value="1"/>
</dbReference>
<dbReference type="InterPro" id="IPR024072">
    <property type="entry name" value="DHFR-like_dom_sf"/>
</dbReference>
<dbReference type="Pfam" id="PF01029">
    <property type="entry name" value="NusB"/>
    <property type="match status" value="1"/>
</dbReference>
<dbReference type="Gene3D" id="3.40.430.10">
    <property type="entry name" value="Dihydrofolate Reductase, subunit A"/>
    <property type="match status" value="1"/>
</dbReference>
<feature type="domain" description="CMP/dCMP-type deaminase" evidence="18">
    <location>
        <begin position="6"/>
        <end position="119"/>
    </location>
</feature>
<evidence type="ECO:0000256" key="7">
    <source>
        <dbReference type="ARBA" id="ARBA00022619"/>
    </source>
</evidence>
<dbReference type="InterPro" id="IPR002734">
    <property type="entry name" value="RibDG_C"/>
</dbReference>
<dbReference type="Gene3D" id="3.40.140.10">
    <property type="entry name" value="Cytidine Deaminase, domain 2"/>
    <property type="match status" value="1"/>
</dbReference>
<comment type="pathway">
    <text evidence="2">Cofactor biosynthesis; riboflavin biosynthesis; 5-amino-6-(D-ribitylamino)uracil from GTP: step 2/4.</text>
</comment>
<keyword evidence="8" id="KW-0479">Metal-binding</keyword>
<dbReference type="PANTHER" id="PTHR38011:SF7">
    <property type="entry name" value="2,5-DIAMINO-6-RIBOSYLAMINO-4(3H)-PYRIMIDINONE 5'-PHOSPHATE REDUCTASE"/>
    <property type="match status" value="1"/>
</dbReference>
<keyword evidence="14 17" id="KW-0805">Transcription regulation</keyword>
<evidence type="ECO:0000256" key="12">
    <source>
        <dbReference type="ARBA" id="ARBA00022884"/>
    </source>
</evidence>
<evidence type="ECO:0000256" key="4">
    <source>
        <dbReference type="ARBA" id="ARBA00005259"/>
    </source>
</evidence>
<dbReference type="InterPro" id="IPR011605">
    <property type="entry name" value="NusB_fam"/>
</dbReference>
<proteinExistence type="inferred from homology"/>
<keyword evidence="11" id="KW-0521">NADP</keyword>
<comment type="similarity">
    <text evidence="6">In the C-terminal section; belongs to the HTP reductase family.</text>
</comment>
<dbReference type="InterPro" id="IPR006027">
    <property type="entry name" value="NusB_RsmB_TIM44"/>
</dbReference>
<dbReference type="InterPro" id="IPR035926">
    <property type="entry name" value="NusB-like_sf"/>
</dbReference>
<evidence type="ECO:0000256" key="9">
    <source>
        <dbReference type="ARBA" id="ARBA00022814"/>
    </source>
</evidence>
<evidence type="ECO:0000256" key="14">
    <source>
        <dbReference type="ARBA" id="ARBA00023015"/>
    </source>
</evidence>
<comment type="function">
    <text evidence="17">Involved in transcription antitermination. Required for transcription of ribosomal RNA (rRNA) genes. Binds specifically to the boxA antiterminator sequence of the ribosomal RNA (rrn) operons.</text>
</comment>
<dbReference type="InterPro" id="IPR004794">
    <property type="entry name" value="Eubact_RibD"/>
</dbReference>
<comment type="function">
    <text evidence="1">Converts 2,5-diamino-6-(ribosylamino)-4(3h)-pyrimidinone 5'-phosphate into 5-amino-6-(ribosylamino)-2,4(1h,3h)-pyrimidinedione 5'-phosphate.</text>
</comment>
<dbReference type="PROSITE" id="PS51747">
    <property type="entry name" value="CYT_DCMP_DEAMINASES_2"/>
    <property type="match status" value="1"/>
</dbReference>